<dbReference type="PANTHER" id="PTHR24206">
    <property type="entry name" value="OS06G0237300 PROTEIN"/>
    <property type="match status" value="1"/>
</dbReference>
<dbReference type="GO" id="GO:0051015">
    <property type="term" value="F:actin filament binding"/>
    <property type="evidence" value="ECO:0007669"/>
    <property type="project" value="UniProtKB-ARBA"/>
</dbReference>
<keyword evidence="1 4" id="KW-0479">Metal-binding</keyword>
<evidence type="ECO:0000259" key="5">
    <source>
        <dbReference type="PROSITE" id="PS50023"/>
    </source>
</evidence>
<dbReference type="EMBL" id="OOIL02006641">
    <property type="protein sequence ID" value="VFQ99059.1"/>
    <property type="molecule type" value="Genomic_DNA"/>
</dbReference>
<dbReference type="Gene3D" id="2.10.110.10">
    <property type="entry name" value="Cysteine Rich Protein"/>
    <property type="match status" value="1"/>
</dbReference>
<dbReference type="FunFam" id="2.10.110.10:FF:000002">
    <property type="entry name" value="LIM domain and actin-binding 1"/>
    <property type="match status" value="1"/>
</dbReference>
<dbReference type="GO" id="GO:0046872">
    <property type="term" value="F:metal ion binding"/>
    <property type="evidence" value="ECO:0007669"/>
    <property type="project" value="UniProtKB-KW"/>
</dbReference>
<name>A0A484NDT2_9ASTE</name>
<organism evidence="6 7">
    <name type="scientific">Cuscuta campestris</name>
    <dbReference type="NCBI Taxonomy" id="132261"/>
    <lineage>
        <taxon>Eukaryota</taxon>
        <taxon>Viridiplantae</taxon>
        <taxon>Streptophyta</taxon>
        <taxon>Embryophyta</taxon>
        <taxon>Tracheophyta</taxon>
        <taxon>Spermatophyta</taxon>
        <taxon>Magnoliopsida</taxon>
        <taxon>eudicotyledons</taxon>
        <taxon>Gunneridae</taxon>
        <taxon>Pentapetalae</taxon>
        <taxon>asterids</taxon>
        <taxon>lamiids</taxon>
        <taxon>Solanales</taxon>
        <taxon>Convolvulaceae</taxon>
        <taxon>Cuscuteae</taxon>
        <taxon>Cuscuta</taxon>
        <taxon>Cuscuta subgen. Grammica</taxon>
        <taxon>Cuscuta sect. Cleistogrammica</taxon>
    </lineage>
</organism>
<proteinExistence type="predicted"/>
<evidence type="ECO:0000313" key="6">
    <source>
        <dbReference type="EMBL" id="VFQ99059.1"/>
    </source>
</evidence>
<keyword evidence="2 4" id="KW-0862">Zinc</keyword>
<keyword evidence="7" id="KW-1185">Reference proteome</keyword>
<dbReference type="InterPro" id="IPR001781">
    <property type="entry name" value="Znf_LIM"/>
</dbReference>
<keyword evidence="3 4" id="KW-0440">LIM domain</keyword>
<dbReference type="Pfam" id="PF00412">
    <property type="entry name" value="LIM"/>
    <property type="match status" value="1"/>
</dbReference>
<dbReference type="GO" id="GO:0051017">
    <property type="term" value="P:actin filament bundle assembly"/>
    <property type="evidence" value="ECO:0007669"/>
    <property type="project" value="UniProtKB-ARBA"/>
</dbReference>
<evidence type="ECO:0000256" key="2">
    <source>
        <dbReference type="ARBA" id="ARBA00022833"/>
    </source>
</evidence>
<sequence length="107" mass="12187">MACEKTVYVVDRLTADNRVYHQSCFRCHHCNATLKLGNYNSFEGVLYCRPHFDQLFKTTGSLDKSFQGIPKIVKLEKAYAPSQVRVNGNGYHAQEVLHQVQPWGLVA</sequence>
<evidence type="ECO:0000256" key="1">
    <source>
        <dbReference type="ARBA" id="ARBA00022723"/>
    </source>
</evidence>
<evidence type="ECO:0000256" key="3">
    <source>
        <dbReference type="ARBA" id="ARBA00023038"/>
    </source>
</evidence>
<accession>A0A484NDT2</accession>
<evidence type="ECO:0000313" key="7">
    <source>
        <dbReference type="Proteomes" id="UP000595140"/>
    </source>
</evidence>
<protein>
    <recommendedName>
        <fullName evidence="5">LIM zinc-binding domain-containing protein</fullName>
    </recommendedName>
</protein>
<dbReference type="Proteomes" id="UP000595140">
    <property type="component" value="Unassembled WGS sequence"/>
</dbReference>
<evidence type="ECO:0000256" key="4">
    <source>
        <dbReference type="PROSITE-ProRule" id="PRU00125"/>
    </source>
</evidence>
<reference evidence="6 7" key="1">
    <citation type="submission" date="2018-04" db="EMBL/GenBank/DDBJ databases">
        <authorList>
            <person name="Vogel A."/>
        </authorList>
    </citation>
    <scope>NUCLEOTIDE SEQUENCE [LARGE SCALE GENOMIC DNA]</scope>
</reference>
<dbReference type="SUPFAM" id="SSF57716">
    <property type="entry name" value="Glucocorticoid receptor-like (DNA-binding domain)"/>
    <property type="match status" value="2"/>
</dbReference>
<dbReference type="PROSITE" id="PS50023">
    <property type="entry name" value="LIM_DOMAIN_2"/>
    <property type="match status" value="1"/>
</dbReference>
<dbReference type="OrthoDB" id="6129702at2759"/>
<gene>
    <name evidence="6" type="ORF">CCAM_LOCUS40835</name>
</gene>
<feature type="domain" description="LIM zinc-binding" evidence="5">
    <location>
        <begin position="1"/>
        <end position="58"/>
    </location>
</feature>
<dbReference type="AlphaFoldDB" id="A0A484NDT2"/>
<dbReference type="SMART" id="SM00132">
    <property type="entry name" value="LIM"/>
    <property type="match status" value="1"/>
</dbReference>